<proteinExistence type="predicted"/>
<keyword evidence="3" id="KW-1185">Reference proteome</keyword>
<reference evidence="2" key="1">
    <citation type="journal article" date="2019" name="bioRxiv">
        <title>The Genome of the Zebra Mussel, Dreissena polymorpha: A Resource for Invasive Species Research.</title>
        <authorList>
            <person name="McCartney M.A."/>
            <person name="Auch B."/>
            <person name="Kono T."/>
            <person name="Mallez S."/>
            <person name="Zhang Y."/>
            <person name="Obille A."/>
            <person name="Becker A."/>
            <person name="Abrahante J.E."/>
            <person name="Garbe J."/>
            <person name="Badalamenti J.P."/>
            <person name="Herman A."/>
            <person name="Mangelson H."/>
            <person name="Liachko I."/>
            <person name="Sullivan S."/>
            <person name="Sone E.D."/>
            <person name="Koren S."/>
            <person name="Silverstein K.A.T."/>
            <person name="Beckman K.B."/>
            <person name="Gohl D.M."/>
        </authorList>
    </citation>
    <scope>NUCLEOTIDE SEQUENCE</scope>
    <source>
        <strain evidence="2">Duluth1</strain>
        <tissue evidence="2">Whole animal</tissue>
    </source>
</reference>
<dbReference type="AlphaFoldDB" id="A0A9D4K6I5"/>
<evidence type="ECO:0000313" key="3">
    <source>
        <dbReference type="Proteomes" id="UP000828390"/>
    </source>
</evidence>
<accession>A0A9D4K6I5</accession>
<protein>
    <submittedName>
        <fullName evidence="2">Uncharacterized protein</fullName>
    </submittedName>
</protein>
<gene>
    <name evidence="2" type="ORF">DPMN_107311</name>
</gene>
<reference evidence="2" key="2">
    <citation type="submission" date="2020-11" db="EMBL/GenBank/DDBJ databases">
        <authorList>
            <person name="McCartney M.A."/>
            <person name="Auch B."/>
            <person name="Kono T."/>
            <person name="Mallez S."/>
            <person name="Becker A."/>
            <person name="Gohl D.M."/>
            <person name="Silverstein K.A.T."/>
            <person name="Koren S."/>
            <person name="Bechman K.B."/>
            <person name="Herman A."/>
            <person name="Abrahante J.E."/>
            <person name="Garbe J."/>
        </authorList>
    </citation>
    <scope>NUCLEOTIDE SEQUENCE</scope>
    <source>
        <strain evidence="2">Duluth1</strain>
        <tissue evidence="2">Whole animal</tissue>
    </source>
</reference>
<dbReference type="EMBL" id="JAIWYP010000004">
    <property type="protein sequence ID" value="KAH3833993.1"/>
    <property type="molecule type" value="Genomic_DNA"/>
</dbReference>
<organism evidence="2 3">
    <name type="scientific">Dreissena polymorpha</name>
    <name type="common">Zebra mussel</name>
    <name type="synonym">Mytilus polymorpha</name>
    <dbReference type="NCBI Taxonomy" id="45954"/>
    <lineage>
        <taxon>Eukaryota</taxon>
        <taxon>Metazoa</taxon>
        <taxon>Spiralia</taxon>
        <taxon>Lophotrochozoa</taxon>
        <taxon>Mollusca</taxon>
        <taxon>Bivalvia</taxon>
        <taxon>Autobranchia</taxon>
        <taxon>Heteroconchia</taxon>
        <taxon>Euheterodonta</taxon>
        <taxon>Imparidentia</taxon>
        <taxon>Neoheterodontei</taxon>
        <taxon>Myida</taxon>
        <taxon>Dreissenoidea</taxon>
        <taxon>Dreissenidae</taxon>
        <taxon>Dreissena</taxon>
    </lineage>
</organism>
<comment type="caution">
    <text evidence="2">The sequence shown here is derived from an EMBL/GenBank/DDBJ whole genome shotgun (WGS) entry which is preliminary data.</text>
</comment>
<evidence type="ECO:0000313" key="2">
    <source>
        <dbReference type="EMBL" id="KAH3833993.1"/>
    </source>
</evidence>
<dbReference type="Proteomes" id="UP000828390">
    <property type="component" value="Unassembled WGS sequence"/>
</dbReference>
<name>A0A9D4K6I5_DREPO</name>
<feature type="coiled-coil region" evidence="1">
    <location>
        <begin position="67"/>
        <end position="94"/>
    </location>
</feature>
<sequence length="144" mass="16639">MGNSSGTNVRKDCDVIAAIFDEKNKWHEILSGAKHPDMVLINDLLFNTHQRLKCYVKQMHSTSVEIQTDLDERTIELEEQLEKLKTDRDALTIRLSKVVGEKLMKDNSYITDLSDENRPTKIGEVYTKLYDNEWTDAYEALTKS</sequence>
<keyword evidence="1" id="KW-0175">Coiled coil</keyword>
<evidence type="ECO:0000256" key="1">
    <source>
        <dbReference type="SAM" id="Coils"/>
    </source>
</evidence>